<dbReference type="EMBL" id="JBBUTI010000006">
    <property type="protein sequence ID" value="MEK8046722.1"/>
    <property type="molecule type" value="Genomic_DNA"/>
</dbReference>
<gene>
    <name evidence="5" type="ORF">AACH00_10215</name>
</gene>
<dbReference type="Proteomes" id="UP001379945">
    <property type="component" value="Unassembled WGS sequence"/>
</dbReference>
<dbReference type="RefSeq" id="WP_341399019.1">
    <property type="nucleotide sequence ID" value="NZ_JBBUTI010000006.1"/>
</dbReference>
<sequence>MNKHLSFSAKALCAVAMAVAALGAQAAGAKARLLIVNGDPAGVGFNDTTPATPVGGNPGTTLGEQRLFVYDYVAKKWARELPPGPPIRVAASWQALTCTASSAVLGSAGAYNVWRNFPNAPKQDVWYSSALANTLAGSDLDEGADPEIISRFNVNLGTPGCLPSSPFYLGVDNVAPAGHINFAIVLLHELGHGLGFQALTSGSTGARISDGSNAYPAMWESFMYDNTAGKSWADMTDAERVTSGINTDNLVWTGANVLADAPKVLNGTPFLKLFSQAAPDVAGTYPVGTASFGAPVTTTGLKGDIAPIVDQPDGVTGLACTALSPENAAAVAGKVALVDRGTCAFTIKAKNVQNAGAVGVLVADNVVAGLTGLGGADSTVVIPAVRILKTDGAKIRAGVAAAGAAGVRGNLRVDNNVRSASDAAGRPRLYAPNPYQSGSSVSHWDTAASPNLLMEPAINADLTQKVKAPVDLTLPLLKDIGWPIGQ</sequence>
<dbReference type="Pfam" id="PF02225">
    <property type="entry name" value="PA"/>
    <property type="match status" value="1"/>
</dbReference>
<feature type="signal peptide" evidence="3">
    <location>
        <begin position="1"/>
        <end position="26"/>
    </location>
</feature>
<accession>A0ABU9C4A0</accession>
<protein>
    <submittedName>
        <fullName evidence="5">PA domain-containing protein</fullName>
    </submittedName>
</protein>
<evidence type="ECO:0000256" key="1">
    <source>
        <dbReference type="ARBA" id="ARBA00022729"/>
    </source>
</evidence>
<dbReference type="Gene3D" id="3.50.30.30">
    <property type="match status" value="1"/>
</dbReference>
<organism evidence="5 6">
    <name type="scientific">Ideonella margarita</name>
    <dbReference type="NCBI Taxonomy" id="2984191"/>
    <lineage>
        <taxon>Bacteria</taxon>
        <taxon>Pseudomonadati</taxon>
        <taxon>Pseudomonadota</taxon>
        <taxon>Betaproteobacteria</taxon>
        <taxon>Burkholderiales</taxon>
        <taxon>Sphaerotilaceae</taxon>
        <taxon>Ideonella</taxon>
    </lineage>
</organism>
<evidence type="ECO:0000259" key="4">
    <source>
        <dbReference type="Pfam" id="PF02225"/>
    </source>
</evidence>
<dbReference type="PANTHER" id="PTHR22702:SF1">
    <property type="entry name" value="PROTEASE-ASSOCIATED DOMAIN-CONTAINING PROTEIN 1"/>
    <property type="match status" value="1"/>
</dbReference>
<dbReference type="PANTHER" id="PTHR22702">
    <property type="entry name" value="PROTEASE-ASSOCIATED DOMAIN-CONTAINING PROTEIN"/>
    <property type="match status" value="1"/>
</dbReference>
<proteinExistence type="predicted"/>
<feature type="chain" id="PRO_5045845560" evidence="3">
    <location>
        <begin position="27"/>
        <end position="486"/>
    </location>
</feature>
<dbReference type="InterPro" id="IPR003137">
    <property type="entry name" value="PA_domain"/>
</dbReference>
<feature type="domain" description="PA" evidence="4">
    <location>
        <begin position="307"/>
        <end position="395"/>
    </location>
</feature>
<keyword evidence="2" id="KW-0325">Glycoprotein</keyword>
<keyword evidence="6" id="KW-1185">Reference proteome</keyword>
<evidence type="ECO:0000313" key="6">
    <source>
        <dbReference type="Proteomes" id="UP001379945"/>
    </source>
</evidence>
<evidence type="ECO:0000313" key="5">
    <source>
        <dbReference type="EMBL" id="MEK8046722.1"/>
    </source>
</evidence>
<reference evidence="5 6" key="1">
    <citation type="submission" date="2024-04" db="EMBL/GenBank/DDBJ databases">
        <title>Novel species of the genus Ideonella isolated from streams.</title>
        <authorList>
            <person name="Lu H."/>
        </authorList>
    </citation>
    <scope>NUCLEOTIDE SEQUENCE [LARGE SCALE GENOMIC DNA]</scope>
    <source>
        <strain evidence="5 6">LYT19W</strain>
    </source>
</reference>
<evidence type="ECO:0000256" key="3">
    <source>
        <dbReference type="SAM" id="SignalP"/>
    </source>
</evidence>
<name>A0ABU9C4A0_9BURK</name>
<dbReference type="SUPFAM" id="SSF52025">
    <property type="entry name" value="PA domain"/>
    <property type="match status" value="1"/>
</dbReference>
<evidence type="ECO:0000256" key="2">
    <source>
        <dbReference type="ARBA" id="ARBA00023180"/>
    </source>
</evidence>
<dbReference type="InterPro" id="IPR046450">
    <property type="entry name" value="PA_dom_sf"/>
</dbReference>
<dbReference type="CDD" id="cd04818">
    <property type="entry name" value="PA_subtilisin_1"/>
    <property type="match status" value="1"/>
</dbReference>
<keyword evidence="1 3" id="KW-0732">Signal</keyword>
<comment type="caution">
    <text evidence="5">The sequence shown here is derived from an EMBL/GenBank/DDBJ whole genome shotgun (WGS) entry which is preliminary data.</text>
</comment>